<evidence type="ECO:0000313" key="1">
    <source>
        <dbReference type="EMBL" id="MCQ6958852.1"/>
    </source>
</evidence>
<proteinExistence type="predicted"/>
<reference evidence="1 2" key="1">
    <citation type="submission" date="2022-07" db="EMBL/GenBank/DDBJ databases">
        <title>Mucilaginibacter sp. JC4.</title>
        <authorList>
            <person name="Le V."/>
            <person name="Ko S.-R."/>
            <person name="Ahn C.-Y."/>
            <person name="Oh H.-M."/>
        </authorList>
    </citation>
    <scope>NUCLEOTIDE SEQUENCE [LARGE SCALE GENOMIC DNA]</scope>
    <source>
        <strain evidence="1 2">JC4</strain>
    </source>
</reference>
<keyword evidence="2" id="KW-1185">Reference proteome</keyword>
<comment type="caution">
    <text evidence="1">The sequence shown here is derived from an EMBL/GenBank/DDBJ whole genome shotgun (WGS) entry which is preliminary data.</text>
</comment>
<sequence>MKFIVSLLMFCCALGSLKAQDEKPAPPVILGKNDTIKVYMTKLDGELVPWIVAPEVRIVDTRIFASEKDRLDYLRLRYNVMKVLPYARFAGQRYRQLQRELALTGDKKKQKELMKACESEIKTLFNKDIKNLTISQGEILIKLVSRETGATSFALAKELKGGFNAFLFQSVARLFGHNLKETYDASEQRDIETILHEAGYVSSFN</sequence>
<evidence type="ECO:0000313" key="2">
    <source>
        <dbReference type="Proteomes" id="UP001204376"/>
    </source>
</evidence>
<name>A0ABT1T2V5_9SPHI</name>
<accession>A0ABT1T2V5</accession>
<gene>
    <name evidence="1" type="ORF">NPE20_12835</name>
</gene>
<dbReference type="Proteomes" id="UP001204376">
    <property type="component" value="Unassembled WGS sequence"/>
</dbReference>
<protein>
    <submittedName>
        <fullName evidence="1">DUF4294 domain-containing protein</fullName>
    </submittedName>
</protein>
<organism evidence="1 2">
    <name type="scientific">Mucilaginibacter aquariorum</name>
    <dbReference type="NCBI Taxonomy" id="2967225"/>
    <lineage>
        <taxon>Bacteria</taxon>
        <taxon>Pseudomonadati</taxon>
        <taxon>Bacteroidota</taxon>
        <taxon>Sphingobacteriia</taxon>
        <taxon>Sphingobacteriales</taxon>
        <taxon>Sphingobacteriaceae</taxon>
        <taxon>Mucilaginibacter</taxon>
    </lineage>
</organism>
<dbReference type="Pfam" id="PF14127">
    <property type="entry name" value="DUF4294"/>
    <property type="match status" value="1"/>
</dbReference>
<dbReference type="InterPro" id="IPR025636">
    <property type="entry name" value="DUF4294"/>
</dbReference>
<dbReference type="RefSeq" id="WP_256539049.1">
    <property type="nucleotide sequence ID" value="NZ_JANHOH010000002.1"/>
</dbReference>
<dbReference type="EMBL" id="JANHOH010000002">
    <property type="protein sequence ID" value="MCQ6958852.1"/>
    <property type="molecule type" value="Genomic_DNA"/>
</dbReference>